<dbReference type="PANTHER" id="PTHR30203">
    <property type="entry name" value="OUTER MEMBRANE CATION EFFLUX PROTEIN"/>
    <property type="match status" value="1"/>
</dbReference>
<protein>
    <submittedName>
        <fullName evidence="3">Efflux transporter outer membrane subunit</fullName>
    </submittedName>
</protein>
<dbReference type="SUPFAM" id="SSF56954">
    <property type="entry name" value="Outer membrane efflux proteins (OEP)"/>
    <property type="match status" value="1"/>
</dbReference>
<dbReference type="InterPro" id="IPR003423">
    <property type="entry name" value="OMP_efflux"/>
</dbReference>
<keyword evidence="2" id="KW-1134">Transmembrane beta strand</keyword>
<proteinExistence type="inferred from homology"/>
<dbReference type="InterPro" id="IPR010131">
    <property type="entry name" value="MdtP/NodT-like"/>
</dbReference>
<dbReference type="Gene3D" id="2.20.200.10">
    <property type="entry name" value="Outer membrane efflux proteins (OEP)"/>
    <property type="match status" value="1"/>
</dbReference>
<reference evidence="3" key="1">
    <citation type="submission" date="2020-01" db="EMBL/GenBank/DDBJ databases">
        <authorList>
            <person name="Chen W.-M."/>
        </authorList>
    </citation>
    <scope>NUCLEOTIDE SEQUENCE</scope>
    <source>
        <strain evidence="3">CYK-10</strain>
    </source>
</reference>
<keyword evidence="2" id="KW-0732">Signal</keyword>
<dbReference type="PROSITE" id="PS51257">
    <property type="entry name" value="PROKAR_LIPOPROTEIN"/>
    <property type="match status" value="1"/>
</dbReference>
<keyword evidence="4" id="KW-1185">Reference proteome</keyword>
<comment type="similarity">
    <text evidence="1 2">Belongs to the outer membrane factor (OMF) (TC 1.B.17) family.</text>
</comment>
<dbReference type="RefSeq" id="WP_168776723.1">
    <property type="nucleotide sequence ID" value="NZ_JAABNR010000040.1"/>
</dbReference>
<keyword evidence="2" id="KW-0449">Lipoprotein</keyword>
<dbReference type="NCBIfam" id="TIGR01845">
    <property type="entry name" value="outer_NodT"/>
    <property type="match status" value="1"/>
</dbReference>
<name>A0AAE4YD93_9RHOB</name>
<evidence type="ECO:0000313" key="4">
    <source>
        <dbReference type="Proteomes" id="UP001193501"/>
    </source>
</evidence>
<comment type="caution">
    <text evidence="3">The sequence shown here is derived from an EMBL/GenBank/DDBJ whole genome shotgun (WGS) entry which is preliminary data.</text>
</comment>
<dbReference type="GO" id="GO:0015562">
    <property type="term" value="F:efflux transmembrane transporter activity"/>
    <property type="evidence" value="ECO:0007669"/>
    <property type="project" value="InterPro"/>
</dbReference>
<sequence>MKPTASLALIALLASCAPAPQASLPAPATPAAFDEAPAPAPAQAAWWESFRDPTLTRLIALGLAQNLSVKLAVERITEAEANATAAGSGAFPQLSLSASGGRSDPGPVTAGSVTAQAGWLVDLFGRNRSSRAAAGATRDAAWASADLARVAMAGAIATAYADLRYYQTRIALTRQSRASRAETASLIHNSQSLGAASTLDTLRADQLVALAEAQLPALEVGEAAALNHLATLTGQTTATLAPMLARGGQPVPHFRASVGVPAEVLRHRPDVIVAERNYAAAAAAIGVARADLYPSLSLGGAITGASVRGGASTTTWSFGPEISLPIFSGGRLQANLTAAQSRAVQAHLAWQQTVLGAVEEIQTALAAYSRDGRNMAAQQKLIDISTQTLDLARASFTAGEGDFLGVLEAERTLLDARGALAEANRTRAQNFIRLSMATASGGTTP</sequence>
<dbReference type="GO" id="GO:0005886">
    <property type="term" value="C:plasma membrane"/>
    <property type="evidence" value="ECO:0007669"/>
    <property type="project" value="UniProtKB-SubCell"/>
</dbReference>
<dbReference type="EMBL" id="JAABNR010000040">
    <property type="protein sequence ID" value="NBZ89934.1"/>
    <property type="molecule type" value="Genomic_DNA"/>
</dbReference>
<keyword evidence="2" id="KW-0472">Membrane</keyword>
<comment type="subcellular location">
    <subcellularLocation>
        <location evidence="2">Cell membrane</location>
        <topology evidence="2">Lipid-anchor</topology>
    </subcellularLocation>
</comment>
<dbReference type="Gene3D" id="1.20.1600.10">
    <property type="entry name" value="Outer membrane efflux proteins (OEP)"/>
    <property type="match status" value="1"/>
</dbReference>
<keyword evidence="2" id="KW-0564">Palmitate</keyword>
<accession>A0AAE4YD93</accession>
<feature type="chain" id="PRO_5041784536" evidence="2">
    <location>
        <begin position="23"/>
        <end position="445"/>
    </location>
</feature>
<dbReference type="Pfam" id="PF02321">
    <property type="entry name" value="OEP"/>
    <property type="match status" value="2"/>
</dbReference>
<feature type="signal peptide" evidence="2">
    <location>
        <begin position="1"/>
        <end position="22"/>
    </location>
</feature>
<evidence type="ECO:0000313" key="3">
    <source>
        <dbReference type="EMBL" id="NBZ89934.1"/>
    </source>
</evidence>
<gene>
    <name evidence="3" type="ORF">GV832_20320</name>
</gene>
<evidence type="ECO:0000256" key="2">
    <source>
        <dbReference type="RuleBase" id="RU362097"/>
    </source>
</evidence>
<keyword evidence="2" id="KW-0812">Transmembrane</keyword>
<evidence type="ECO:0000256" key="1">
    <source>
        <dbReference type="ARBA" id="ARBA00007613"/>
    </source>
</evidence>
<dbReference type="AlphaFoldDB" id="A0AAE4YD93"/>
<dbReference type="PANTHER" id="PTHR30203:SF32">
    <property type="entry name" value="CATION EFFLUX SYSTEM PROTEIN CUSC"/>
    <property type="match status" value="1"/>
</dbReference>
<organism evidence="3 4">
    <name type="scientific">Stagnihabitans tardus</name>
    <dbReference type="NCBI Taxonomy" id="2699202"/>
    <lineage>
        <taxon>Bacteria</taxon>
        <taxon>Pseudomonadati</taxon>
        <taxon>Pseudomonadota</taxon>
        <taxon>Alphaproteobacteria</taxon>
        <taxon>Rhodobacterales</taxon>
        <taxon>Paracoccaceae</taxon>
        <taxon>Stagnihabitans</taxon>
    </lineage>
</organism>
<dbReference type="Proteomes" id="UP001193501">
    <property type="component" value="Unassembled WGS sequence"/>
</dbReference>